<dbReference type="Pfam" id="PF04389">
    <property type="entry name" value="Peptidase_M28"/>
    <property type="match status" value="1"/>
</dbReference>
<organism evidence="3 4">
    <name type="scientific">Candidatus Faeciplasma avium</name>
    <dbReference type="NCBI Taxonomy" id="2840798"/>
    <lineage>
        <taxon>Bacteria</taxon>
        <taxon>Bacillati</taxon>
        <taxon>Bacillota</taxon>
        <taxon>Clostridia</taxon>
        <taxon>Eubacteriales</taxon>
        <taxon>Oscillospiraceae</taxon>
        <taxon>Oscillospiraceae incertae sedis</taxon>
        <taxon>Candidatus Faeciplasma</taxon>
    </lineage>
</organism>
<dbReference type="GO" id="GO:0008235">
    <property type="term" value="F:metalloexopeptidase activity"/>
    <property type="evidence" value="ECO:0007669"/>
    <property type="project" value="InterPro"/>
</dbReference>
<evidence type="ECO:0000313" key="3">
    <source>
        <dbReference type="EMBL" id="HIV10167.1"/>
    </source>
</evidence>
<reference evidence="3" key="2">
    <citation type="journal article" date="2021" name="PeerJ">
        <title>Extensive microbial diversity within the chicken gut microbiome revealed by metagenomics and culture.</title>
        <authorList>
            <person name="Gilroy R."/>
            <person name="Ravi A."/>
            <person name="Getino M."/>
            <person name="Pursley I."/>
            <person name="Horton D.L."/>
            <person name="Alikhan N.F."/>
            <person name="Baker D."/>
            <person name="Gharbi K."/>
            <person name="Hall N."/>
            <person name="Watson M."/>
            <person name="Adriaenssens E.M."/>
            <person name="Foster-Nyarko E."/>
            <person name="Jarju S."/>
            <person name="Secka A."/>
            <person name="Antonio M."/>
            <person name="Oren A."/>
            <person name="Chaudhuri R.R."/>
            <person name="La Ragione R."/>
            <person name="Hildebrand F."/>
            <person name="Pallen M.J."/>
        </authorList>
    </citation>
    <scope>NUCLEOTIDE SEQUENCE</scope>
    <source>
        <strain evidence="3">1370</strain>
    </source>
</reference>
<accession>A0A9D1T3F3</accession>
<proteinExistence type="predicted"/>
<dbReference type="InterPro" id="IPR007484">
    <property type="entry name" value="Peptidase_M28"/>
</dbReference>
<feature type="domain" description="Peptidase M28" evidence="2">
    <location>
        <begin position="58"/>
        <end position="285"/>
    </location>
</feature>
<evidence type="ECO:0000256" key="1">
    <source>
        <dbReference type="SAM" id="Phobius"/>
    </source>
</evidence>
<protein>
    <submittedName>
        <fullName evidence="3">M28 family peptidase</fullName>
    </submittedName>
</protein>
<dbReference type="InterPro" id="IPR045175">
    <property type="entry name" value="M28_fam"/>
</dbReference>
<evidence type="ECO:0000259" key="2">
    <source>
        <dbReference type="Pfam" id="PF04389"/>
    </source>
</evidence>
<dbReference type="Gene3D" id="3.40.630.10">
    <property type="entry name" value="Zn peptidases"/>
    <property type="match status" value="1"/>
</dbReference>
<comment type="caution">
    <text evidence="3">The sequence shown here is derived from an EMBL/GenBank/DDBJ whole genome shotgun (WGS) entry which is preliminary data.</text>
</comment>
<keyword evidence="1" id="KW-1133">Transmembrane helix</keyword>
<dbReference type="SUPFAM" id="SSF53187">
    <property type="entry name" value="Zn-dependent exopeptidases"/>
    <property type="match status" value="1"/>
</dbReference>
<feature type="transmembrane region" description="Helical" evidence="1">
    <location>
        <begin position="114"/>
        <end position="130"/>
    </location>
</feature>
<dbReference type="AlphaFoldDB" id="A0A9D1T3F3"/>
<evidence type="ECO:0000313" key="4">
    <source>
        <dbReference type="Proteomes" id="UP000823960"/>
    </source>
</evidence>
<sequence length="304" mass="33948">MTKQSRTVLESFQLRKSRKDKKSFRLWLNEQLTDAGYSVTEETGVFSGTNLLAGDPDSARIVFCAHYDTQAVLPFPNFITPKSLPLYILYQLTILIPLMTVCFVLVALGLYPLGLIWLSFFVWWMLFGPANRRTANDNTSGVTALLEIALTLPADKREGVLFVFFDNEERGMLGSSAFASRHKRIKTGVPVINFDCVSDGALLQLYPSSGLKKDSWLSALIESSFEGNGERSFELVRGFGFYPSDNASFKISAGVCALKEGRLLGKRIEYMDRIHTSKDTVFEEENLELIRLGALRLISGLPSS</sequence>
<dbReference type="PANTHER" id="PTHR12147:SF26">
    <property type="entry name" value="PEPTIDASE M28 DOMAIN-CONTAINING PROTEIN"/>
    <property type="match status" value="1"/>
</dbReference>
<dbReference type="EMBL" id="DVOL01000007">
    <property type="protein sequence ID" value="HIV10167.1"/>
    <property type="molecule type" value="Genomic_DNA"/>
</dbReference>
<reference evidence="3" key="1">
    <citation type="submission" date="2020-10" db="EMBL/GenBank/DDBJ databases">
        <authorList>
            <person name="Gilroy R."/>
        </authorList>
    </citation>
    <scope>NUCLEOTIDE SEQUENCE</scope>
    <source>
        <strain evidence="3">1370</strain>
    </source>
</reference>
<name>A0A9D1T3F3_9FIRM</name>
<keyword evidence="1" id="KW-0472">Membrane</keyword>
<gene>
    <name evidence="3" type="ORF">IAD28_00505</name>
</gene>
<dbReference type="Proteomes" id="UP000823960">
    <property type="component" value="Unassembled WGS sequence"/>
</dbReference>
<dbReference type="GO" id="GO:0006508">
    <property type="term" value="P:proteolysis"/>
    <property type="evidence" value="ECO:0007669"/>
    <property type="project" value="InterPro"/>
</dbReference>
<feature type="transmembrane region" description="Helical" evidence="1">
    <location>
        <begin position="87"/>
        <end position="108"/>
    </location>
</feature>
<dbReference type="PANTHER" id="PTHR12147">
    <property type="entry name" value="METALLOPEPTIDASE M28 FAMILY MEMBER"/>
    <property type="match status" value="1"/>
</dbReference>
<keyword evidence="1" id="KW-0812">Transmembrane</keyword>